<sequence>MKHASHRKVAVQGEHRRGIGWQILGIVAEILLTMAVVCALYVAWQMWWTGVQSEHEQAQTLESVSWSEPGEDGEEVTIAQAQEGDPPLQPESAQEGDLIAQVYIPRFGSSWQRNLVEGTSLEQLNRHGLGHYTTSQMPGQVGNFAIAGHRNGYGQPLGDVDKLEEGDKIIIRTEDYWYVYTYTSYEIVLPEDVYVISPNPENPGETPTKRMITLTTCEPKYSTPTHRWIAYGELDYWAKVSDGVPAELATTDEQGAVKFASTSTQSVVSRIDSLQPFVIGALVVWAVLFIAAAVAWRWPVLRQIRSGERRRPDASIYGWLLRIHPGVLPVRLIMLALLIFAAAAALFQWGFPWAAANIPILQEMSNFTAVD</sequence>
<dbReference type="InterPro" id="IPR053465">
    <property type="entry name" value="Sortase_Class_E"/>
</dbReference>
<keyword evidence="3" id="KW-0812">Transmembrane</keyword>
<dbReference type="Proteomes" id="UP000216352">
    <property type="component" value="Unassembled WGS sequence"/>
</dbReference>
<evidence type="ECO:0000256" key="1">
    <source>
        <dbReference type="ARBA" id="ARBA00022801"/>
    </source>
</evidence>
<protein>
    <submittedName>
        <fullName evidence="4">Sortase</fullName>
    </submittedName>
</protein>
<keyword evidence="1" id="KW-0378">Hydrolase</keyword>
<dbReference type="AlphaFoldDB" id="A0A261FQV6"/>
<dbReference type="RefSeq" id="WP_072724325.1">
    <property type="nucleotide sequence ID" value="NZ_BDIS01000007.1"/>
</dbReference>
<accession>A0A261FQV6</accession>
<reference evidence="4 5" key="1">
    <citation type="journal article" date="2017" name="BMC Genomics">
        <title>Comparative genomic and phylogenomic analyses of the Bifidobacteriaceae family.</title>
        <authorList>
            <person name="Lugli G.A."/>
            <person name="Milani C."/>
            <person name="Turroni F."/>
            <person name="Duranti S."/>
            <person name="Mancabelli L."/>
            <person name="Mangifesta M."/>
            <person name="Ferrario C."/>
            <person name="Modesto M."/>
            <person name="Mattarelli P."/>
            <person name="Jiri K."/>
            <person name="van Sinderen D."/>
            <person name="Ventura M."/>
        </authorList>
    </citation>
    <scope>NUCLEOTIDE SEQUENCE [LARGE SCALE GENOMIC DNA]</scope>
    <source>
        <strain evidence="4 5">DSM 28807</strain>
    </source>
</reference>
<dbReference type="NCBIfam" id="TIGR01076">
    <property type="entry name" value="sortase_fam"/>
    <property type="match status" value="1"/>
</dbReference>
<dbReference type="STRING" id="1603886.GCA_001895165_00568"/>
<name>A0A261FQV6_9BIFI</name>
<keyword evidence="3" id="KW-0472">Membrane</keyword>
<dbReference type="InterPro" id="IPR042003">
    <property type="entry name" value="Sortase_E"/>
</dbReference>
<evidence type="ECO:0000256" key="3">
    <source>
        <dbReference type="SAM" id="Phobius"/>
    </source>
</evidence>
<evidence type="ECO:0000313" key="5">
    <source>
        <dbReference type="Proteomes" id="UP000216352"/>
    </source>
</evidence>
<comment type="caution">
    <text evidence="4">The sequence shown here is derived from an EMBL/GenBank/DDBJ whole genome shotgun (WGS) entry which is preliminary data.</text>
</comment>
<feature type="active site" description="Proton donor/acceptor" evidence="2">
    <location>
        <position position="149"/>
    </location>
</feature>
<keyword evidence="5" id="KW-1185">Reference proteome</keyword>
<gene>
    <name evidence="4" type="ORF">BLEM_1416</name>
</gene>
<dbReference type="InterPro" id="IPR005754">
    <property type="entry name" value="Sortase"/>
</dbReference>
<dbReference type="CDD" id="cd05830">
    <property type="entry name" value="Sortase_E"/>
    <property type="match status" value="1"/>
</dbReference>
<dbReference type="Pfam" id="PF04203">
    <property type="entry name" value="Sortase"/>
    <property type="match status" value="1"/>
</dbReference>
<dbReference type="GO" id="GO:0016787">
    <property type="term" value="F:hydrolase activity"/>
    <property type="evidence" value="ECO:0007669"/>
    <property type="project" value="UniProtKB-KW"/>
</dbReference>
<dbReference type="Gene3D" id="2.40.260.10">
    <property type="entry name" value="Sortase"/>
    <property type="match status" value="1"/>
</dbReference>
<organism evidence="4 5">
    <name type="scientific">Bifidobacterium lemurum</name>
    <dbReference type="NCBI Taxonomy" id="1603886"/>
    <lineage>
        <taxon>Bacteria</taxon>
        <taxon>Bacillati</taxon>
        <taxon>Actinomycetota</taxon>
        <taxon>Actinomycetes</taxon>
        <taxon>Bifidobacteriales</taxon>
        <taxon>Bifidobacteriaceae</taxon>
        <taxon>Bifidobacterium</taxon>
    </lineage>
</organism>
<feature type="transmembrane region" description="Helical" evidence="3">
    <location>
        <begin position="21"/>
        <end position="44"/>
    </location>
</feature>
<feature type="active site" description="Acyl-thioester intermediate" evidence="2">
    <location>
        <position position="217"/>
    </location>
</feature>
<keyword evidence="3" id="KW-1133">Transmembrane helix</keyword>
<proteinExistence type="predicted"/>
<evidence type="ECO:0000256" key="2">
    <source>
        <dbReference type="PIRSR" id="PIRSR605754-1"/>
    </source>
</evidence>
<dbReference type="NCBIfam" id="NF033747">
    <property type="entry name" value="class_E_sortase"/>
    <property type="match status" value="1"/>
</dbReference>
<feature type="transmembrane region" description="Helical" evidence="3">
    <location>
        <begin position="332"/>
        <end position="351"/>
    </location>
</feature>
<feature type="transmembrane region" description="Helical" evidence="3">
    <location>
        <begin position="277"/>
        <end position="300"/>
    </location>
</feature>
<dbReference type="InterPro" id="IPR023365">
    <property type="entry name" value="Sortase_dom-sf"/>
</dbReference>
<dbReference type="SUPFAM" id="SSF63817">
    <property type="entry name" value="Sortase"/>
    <property type="match status" value="1"/>
</dbReference>
<evidence type="ECO:0000313" key="4">
    <source>
        <dbReference type="EMBL" id="OZG61468.1"/>
    </source>
</evidence>
<dbReference type="EMBL" id="MWWX01000009">
    <property type="protein sequence ID" value="OZG61468.1"/>
    <property type="molecule type" value="Genomic_DNA"/>
</dbReference>
<dbReference type="OrthoDB" id="5242879at2"/>